<dbReference type="SUPFAM" id="SSF47781">
    <property type="entry name" value="RuvA domain 2-like"/>
    <property type="match status" value="1"/>
</dbReference>
<keyword evidence="5" id="KW-0482">Metalloprotease</keyword>
<evidence type="ECO:0000256" key="1">
    <source>
        <dbReference type="ARBA" id="ARBA00022670"/>
    </source>
</evidence>
<dbReference type="OrthoDB" id="9804482at2"/>
<dbReference type="AlphaFoldDB" id="A0A4S1W617"/>
<feature type="domain" description="MPN" evidence="7">
    <location>
        <begin position="133"/>
        <end position="255"/>
    </location>
</feature>
<keyword evidence="3" id="KW-0378">Hydrolase</keyword>
<gene>
    <name evidence="8" type="ORF">E5A74_18920</name>
</gene>
<dbReference type="InterPro" id="IPR020891">
    <property type="entry name" value="UPF0758_CS"/>
</dbReference>
<evidence type="ECO:0000256" key="2">
    <source>
        <dbReference type="ARBA" id="ARBA00022723"/>
    </source>
</evidence>
<dbReference type="PROSITE" id="PS50249">
    <property type="entry name" value="MPN"/>
    <property type="match status" value="1"/>
</dbReference>
<evidence type="ECO:0000259" key="7">
    <source>
        <dbReference type="PROSITE" id="PS50249"/>
    </source>
</evidence>
<organism evidence="8 9">
    <name type="scientific">Sphingomonas naasensis</name>
    <dbReference type="NCBI Taxonomy" id="1344951"/>
    <lineage>
        <taxon>Bacteria</taxon>
        <taxon>Pseudomonadati</taxon>
        <taxon>Pseudomonadota</taxon>
        <taxon>Alphaproteobacteria</taxon>
        <taxon>Sphingomonadales</taxon>
        <taxon>Sphingomonadaceae</taxon>
        <taxon>Sphingomonas</taxon>
    </lineage>
</organism>
<keyword evidence="4" id="KW-0862">Zinc</keyword>
<dbReference type="Pfam" id="PF04002">
    <property type="entry name" value="RadC"/>
    <property type="match status" value="1"/>
</dbReference>
<evidence type="ECO:0000256" key="4">
    <source>
        <dbReference type="ARBA" id="ARBA00022833"/>
    </source>
</evidence>
<dbReference type="PROSITE" id="PS01302">
    <property type="entry name" value="UPF0758"/>
    <property type="match status" value="1"/>
</dbReference>
<evidence type="ECO:0000256" key="3">
    <source>
        <dbReference type="ARBA" id="ARBA00022801"/>
    </source>
</evidence>
<dbReference type="PANTHER" id="PTHR30471">
    <property type="entry name" value="DNA REPAIR PROTEIN RADC"/>
    <property type="match status" value="1"/>
</dbReference>
<feature type="compositionally biased region" description="Basic and acidic residues" evidence="6">
    <location>
        <begin position="1"/>
        <end position="13"/>
    </location>
</feature>
<name>A0A4S1W617_9SPHN</name>
<dbReference type="Proteomes" id="UP000309848">
    <property type="component" value="Unassembled WGS sequence"/>
</dbReference>
<reference evidence="8 9" key="1">
    <citation type="submission" date="2019-04" db="EMBL/GenBank/DDBJ databases">
        <title>Sphingomonas psychrotolerans sp. nov., isolated from soil in the Tianshan Mountains, Xinjiang, China.</title>
        <authorList>
            <person name="Luo Y."/>
            <person name="Sheng H."/>
        </authorList>
    </citation>
    <scope>NUCLEOTIDE SEQUENCE [LARGE SCALE GENOMIC DNA]</scope>
    <source>
        <strain evidence="8 9">KIS18-15</strain>
    </source>
</reference>
<dbReference type="InterPro" id="IPR037518">
    <property type="entry name" value="MPN"/>
</dbReference>
<dbReference type="InterPro" id="IPR001405">
    <property type="entry name" value="UPF0758"/>
</dbReference>
<dbReference type="PANTHER" id="PTHR30471:SF3">
    <property type="entry name" value="UPF0758 PROTEIN YEES-RELATED"/>
    <property type="match status" value="1"/>
</dbReference>
<proteinExistence type="predicted"/>
<accession>A0A4S1W617</accession>
<dbReference type="CDD" id="cd08071">
    <property type="entry name" value="MPN_DUF2466"/>
    <property type="match status" value="1"/>
</dbReference>
<keyword evidence="9" id="KW-1185">Reference proteome</keyword>
<comment type="caution">
    <text evidence="8">The sequence shown here is derived from an EMBL/GenBank/DDBJ whole genome shotgun (WGS) entry which is preliminary data.</text>
</comment>
<evidence type="ECO:0000313" key="9">
    <source>
        <dbReference type="Proteomes" id="UP000309848"/>
    </source>
</evidence>
<keyword evidence="1" id="KW-0645">Protease</keyword>
<dbReference type="InterPro" id="IPR025657">
    <property type="entry name" value="RadC_JAB"/>
</dbReference>
<keyword evidence="2" id="KW-0479">Metal-binding</keyword>
<dbReference type="InterPro" id="IPR010994">
    <property type="entry name" value="RuvA_2-like"/>
</dbReference>
<evidence type="ECO:0000256" key="5">
    <source>
        <dbReference type="ARBA" id="ARBA00023049"/>
    </source>
</evidence>
<evidence type="ECO:0000256" key="6">
    <source>
        <dbReference type="SAM" id="MobiDB-lite"/>
    </source>
</evidence>
<dbReference type="GO" id="GO:0006508">
    <property type="term" value="P:proteolysis"/>
    <property type="evidence" value="ECO:0007669"/>
    <property type="project" value="UniProtKB-KW"/>
</dbReference>
<feature type="region of interest" description="Disordered" evidence="6">
    <location>
        <begin position="1"/>
        <end position="22"/>
    </location>
</feature>
<sequence>MGERVPDRRDGRPPLEAAAPGPVEVGLWPDGGRVWLADTARADDWHLAISPTPGRQRCERLLNELLSGISGLDASAMATRLIDYFGSLRGVLRAPATALIRASGGDYTVVALLGAVARAMIWSLRQELDAQPVLSCSTALVDYLRVSAGFDRYEQLRLLLVDAKLRLIRDEQLCCGKTDMTYVIVADVIRRALEAGATSMILVHNHPSGDPTPSQADRDMTRRIHVAAHAVELHLADHVIVSPTSYFSFRTHQLL</sequence>
<dbReference type="GO" id="GO:0008237">
    <property type="term" value="F:metallopeptidase activity"/>
    <property type="evidence" value="ECO:0007669"/>
    <property type="project" value="UniProtKB-KW"/>
</dbReference>
<dbReference type="EMBL" id="SRXU01000010">
    <property type="protein sequence ID" value="TGX38294.1"/>
    <property type="molecule type" value="Genomic_DNA"/>
</dbReference>
<protein>
    <recommendedName>
        <fullName evidence="7">MPN domain-containing protein</fullName>
    </recommendedName>
</protein>
<dbReference type="GO" id="GO:0046872">
    <property type="term" value="F:metal ion binding"/>
    <property type="evidence" value="ECO:0007669"/>
    <property type="project" value="UniProtKB-KW"/>
</dbReference>
<evidence type="ECO:0000313" key="8">
    <source>
        <dbReference type="EMBL" id="TGX38294.1"/>
    </source>
</evidence>
<dbReference type="Gene3D" id="3.40.140.10">
    <property type="entry name" value="Cytidine Deaminase, domain 2"/>
    <property type="match status" value="1"/>
</dbReference>
<dbReference type="SUPFAM" id="SSF102712">
    <property type="entry name" value="JAB1/MPN domain"/>
    <property type="match status" value="1"/>
</dbReference>